<gene>
    <name evidence="16" type="ordered locus">BLASA_1782</name>
</gene>
<dbReference type="SMART" id="SM00091">
    <property type="entry name" value="PAS"/>
    <property type="match status" value="1"/>
</dbReference>
<dbReference type="PROSITE" id="PS50110">
    <property type="entry name" value="RESPONSE_REGULATORY"/>
    <property type="match status" value="2"/>
</dbReference>
<evidence type="ECO:0000313" key="17">
    <source>
        <dbReference type="Proteomes" id="UP000007517"/>
    </source>
</evidence>
<keyword evidence="5 10" id="KW-0597">Phosphoprotein</keyword>
<feature type="transmembrane region" description="Helical" evidence="11">
    <location>
        <begin position="179"/>
        <end position="201"/>
    </location>
</feature>
<dbReference type="CDD" id="cd00082">
    <property type="entry name" value="HisKA"/>
    <property type="match status" value="1"/>
</dbReference>
<evidence type="ECO:0000259" key="14">
    <source>
        <dbReference type="PROSITE" id="PS50112"/>
    </source>
</evidence>
<feature type="transmembrane region" description="Helical" evidence="11">
    <location>
        <begin position="49"/>
        <end position="70"/>
    </location>
</feature>
<dbReference type="EMBL" id="FO117623">
    <property type="protein sequence ID" value="CCG02701.1"/>
    <property type="molecule type" value="Genomic_DNA"/>
</dbReference>
<evidence type="ECO:0000256" key="6">
    <source>
        <dbReference type="ARBA" id="ARBA00022679"/>
    </source>
</evidence>
<feature type="domain" description="Histidine kinase" evidence="12">
    <location>
        <begin position="485"/>
        <end position="702"/>
    </location>
</feature>
<evidence type="ECO:0000256" key="8">
    <source>
        <dbReference type="ARBA" id="ARBA00023012"/>
    </source>
</evidence>
<dbReference type="InterPro" id="IPR001789">
    <property type="entry name" value="Sig_transdc_resp-reg_receiver"/>
</dbReference>
<dbReference type="STRING" id="1146883.BLASA_1782"/>
<dbReference type="Gene3D" id="3.30.450.20">
    <property type="entry name" value="PAS domain"/>
    <property type="match status" value="1"/>
</dbReference>
<protein>
    <recommendedName>
        <fullName evidence="4">histidine kinase</fullName>
        <ecNumber evidence="4">2.7.13.3</ecNumber>
    </recommendedName>
</protein>
<dbReference type="GO" id="GO:0005509">
    <property type="term" value="F:calcium ion binding"/>
    <property type="evidence" value="ECO:0007669"/>
    <property type="project" value="UniProtKB-ARBA"/>
</dbReference>
<dbReference type="InterPro" id="IPR004358">
    <property type="entry name" value="Sig_transdc_His_kin-like_C"/>
</dbReference>
<dbReference type="GO" id="GO:0000155">
    <property type="term" value="F:phosphorelay sensor kinase activity"/>
    <property type="evidence" value="ECO:0007669"/>
    <property type="project" value="InterPro"/>
</dbReference>
<evidence type="ECO:0000313" key="16">
    <source>
        <dbReference type="EMBL" id="CCG02701.1"/>
    </source>
</evidence>
<dbReference type="InterPro" id="IPR003661">
    <property type="entry name" value="HisK_dim/P_dom"/>
</dbReference>
<evidence type="ECO:0000256" key="4">
    <source>
        <dbReference type="ARBA" id="ARBA00012438"/>
    </source>
</evidence>
<dbReference type="Gene3D" id="1.10.287.130">
    <property type="match status" value="1"/>
</dbReference>
<dbReference type="CDD" id="cd00130">
    <property type="entry name" value="PAS"/>
    <property type="match status" value="1"/>
</dbReference>
<dbReference type="eggNOG" id="COG3437">
    <property type="taxonomic scope" value="Bacteria"/>
</dbReference>
<dbReference type="Pfam" id="PF00512">
    <property type="entry name" value="HisKA"/>
    <property type="match status" value="1"/>
</dbReference>
<feature type="transmembrane region" description="Helical" evidence="11">
    <location>
        <begin position="148"/>
        <end position="167"/>
    </location>
</feature>
<dbReference type="EC" id="2.7.13.3" evidence="4"/>
<accession>H6RP40</accession>
<dbReference type="InterPro" id="IPR005467">
    <property type="entry name" value="His_kinase_dom"/>
</dbReference>
<dbReference type="SMART" id="SM00387">
    <property type="entry name" value="HATPase_c"/>
    <property type="match status" value="1"/>
</dbReference>
<feature type="domain" description="Response regulatory" evidence="13">
    <location>
        <begin position="837"/>
        <end position="953"/>
    </location>
</feature>
<dbReference type="InterPro" id="IPR000014">
    <property type="entry name" value="PAS"/>
</dbReference>
<keyword evidence="6 16" id="KW-0808">Transferase</keyword>
<dbReference type="Pfam" id="PF02518">
    <property type="entry name" value="HATPase_c"/>
    <property type="match status" value="1"/>
</dbReference>
<evidence type="ECO:0000256" key="2">
    <source>
        <dbReference type="ARBA" id="ARBA00001968"/>
    </source>
</evidence>
<dbReference type="PANTHER" id="PTHR43547:SF2">
    <property type="entry name" value="HYBRID SIGNAL TRANSDUCTION HISTIDINE KINASE C"/>
    <property type="match status" value="1"/>
</dbReference>
<comment type="cofactor">
    <cofactor evidence="2">
        <name>a divalent metal cation</name>
        <dbReference type="ChEBI" id="CHEBI:60240"/>
    </cofactor>
</comment>
<dbReference type="PROSITE" id="PS50112">
    <property type="entry name" value="PAS"/>
    <property type="match status" value="1"/>
</dbReference>
<reference evidence="17" key="2">
    <citation type="submission" date="2012-02" db="EMBL/GenBank/DDBJ databases">
        <title>Complete genome sequence of Blastococcus saxobsidens strain DD2.</title>
        <authorList>
            <person name="Genoscope."/>
        </authorList>
    </citation>
    <scope>NUCLEOTIDE SEQUENCE [LARGE SCALE GENOMIC DNA]</scope>
    <source>
        <strain evidence="17">DD2</strain>
    </source>
</reference>
<feature type="transmembrane region" description="Helical" evidence="11">
    <location>
        <begin position="282"/>
        <end position="301"/>
    </location>
</feature>
<dbReference type="GO" id="GO:0005886">
    <property type="term" value="C:plasma membrane"/>
    <property type="evidence" value="ECO:0007669"/>
    <property type="project" value="UniProtKB-SubCell"/>
</dbReference>
<feature type="domain" description="PAS" evidence="14">
    <location>
        <begin position="358"/>
        <end position="404"/>
    </location>
</feature>
<dbReference type="FunFam" id="3.30.565.10:FF:000006">
    <property type="entry name" value="Sensor histidine kinase WalK"/>
    <property type="match status" value="1"/>
</dbReference>
<dbReference type="Pfam" id="PF00072">
    <property type="entry name" value="Response_reg"/>
    <property type="match status" value="2"/>
</dbReference>
<evidence type="ECO:0000259" key="15">
    <source>
        <dbReference type="PROSITE" id="PS50113"/>
    </source>
</evidence>
<dbReference type="RefSeq" id="WP_014375591.1">
    <property type="nucleotide sequence ID" value="NC_016943.1"/>
</dbReference>
<feature type="transmembrane region" description="Helical" evidence="11">
    <location>
        <begin position="119"/>
        <end position="136"/>
    </location>
</feature>
<dbReference type="Gene3D" id="3.40.50.2300">
    <property type="match status" value="2"/>
</dbReference>
<evidence type="ECO:0000256" key="7">
    <source>
        <dbReference type="ARBA" id="ARBA00022777"/>
    </source>
</evidence>
<dbReference type="SMART" id="SM00448">
    <property type="entry name" value="REC"/>
    <property type="match status" value="2"/>
</dbReference>
<dbReference type="SUPFAM" id="SSF55785">
    <property type="entry name" value="PYP-like sensor domain (PAS domain)"/>
    <property type="match status" value="1"/>
</dbReference>
<dbReference type="SUPFAM" id="SSF52172">
    <property type="entry name" value="CheY-like"/>
    <property type="match status" value="2"/>
</dbReference>
<dbReference type="NCBIfam" id="TIGR00229">
    <property type="entry name" value="sensory_box"/>
    <property type="match status" value="1"/>
</dbReference>
<feature type="modified residue" description="4-aspartylphosphate" evidence="10">
    <location>
        <position position="763"/>
    </location>
</feature>
<feature type="domain" description="PAC" evidence="15">
    <location>
        <begin position="430"/>
        <end position="481"/>
    </location>
</feature>
<keyword evidence="11" id="KW-1133">Transmembrane helix</keyword>
<dbReference type="Proteomes" id="UP000007517">
    <property type="component" value="Chromosome"/>
</dbReference>
<keyword evidence="11" id="KW-0812">Transmembrane</keyword>
<feature type="transmembrane region" description="Helical" evidence="11">
    <location>
        <begin position="82"/>
        <end position="107"/>
    </location>
</feature>
<dbReference type="AlphaFoldDB" id="H6RP40"/>
<keyword evidence="7 16" id="KW-0418">Kinase</keyword>
<dbReference type="HOGENOM" id="CLU_306234_0_0_11"/>
<evidence type="ECO:0000256" key="9">
    <source>
        <dbReference type="ARBA" id="ARBA00023136"/>
    </source>
</evidence>
<feature type="domain" description="Response regulatory" evidence="13">
    <location>
        <begin position="714"/>
        <end position="829"/>
    </location>
</feature>
<dbReference type="CDD" id="cd16922">
    <property type="entry name" value="HATPase_EvgS-ArcB-TorS-like"/>
    <property type="match status" value="1"/>
</dbReference>
<dbReference type="CDD" id="cd00156">
    <property type="entry name" value="REC"/>
    <property type="match status" value="1"/>
</dbReference>
<proteinExistence type="predicted"/>
<feature type="transmembrane region" description="Helical" evidence="11">
    <location>
        <begin position="245"/>
        <end position="262"/>
    </location>
</feature>
<evidence type="ECO:0000256" key="5">
    <source>
        <dbReference type="ARBA" id="ARBA00022553"/>
    </source>
</evidence>
<feature type="modified residue" description="4-aspartylphosphate" evidence="10">
    <location>
        <position position="886"/>
    </location>
</feature>
<dbReference type="InterPro" id="IPR003594">
    <property type="entry name" value="HATPase_dom"/>
</dbReference>
<comment type="subcellular location">
    <subcellularLocation>
        <location evidence="3">Cell membrane</location>
    </subcellularLocation>
</comment>
<dbReference type="KEGG" id="bsd:BLASA_1782"/>
<keyword evidence="17" id="KW-1185">Reference proteome</keyword>
<dbReference type="SUPFAM" id="SSF55874">
    <property type="entry name" value="ATPase domain of HSP90 chaperone/DNA topoisomerase II/histidine kinase"/>
    <property type="match status" value="1"/>
</dbReference>
<dbReference type="eggNOG" id="COG5002">
    <property type="taxonomic scope" value="Bacteria"/>
</dbReference>
<dbReference type="InterPro" id="IPR013767">
    <property type="entry name" value="PAS_fold"/>
</dbReference>
<dbReference type="GO" id="GO:0006355">
    <property type="term" value="P:regulation of DNA-templated transcription"/>
    <property type="evidence" value="ECO:0007669"/>
    <property type="project" value="InterPro"/>
</dbReference>
<dbReference type="SUPFAM" id="SSF47384">
    <property type="entry name" value="Homodimeric domain of signal transducing histidine kinase"/>
    <property type="match status" value="1"/>
</dbReference>
<dbReference type="Pfam" id="PF00989">
    <property type="entry name" value="PAS"/>
    <property type="match status" value="1"/>
</dbReference>
<dbReference type="SMART" id="SM00388">
    <property type="entry name" value="HisKA"/>
    <property type="match status" value="1"/>
</dbReference>
<sequence length="967" mass="103620">MLDPARVRLGAVGSETAAGSSKFRVLVAVTTLFVAGLTGVLIIDPGSSWSQVVGDLAIALAVYTAAAAFLRAARRRDEAARAWTLMAVAAGVWAAGTTIWTIYGFVLDHAYPFPSLADAGYLSYALPAAAALFAFPGKTRRPVSRIRGVLDGLVIASATLFVSWSWVLGPVLQAGGSGLPRLVAVAYPIVDVVMASLVITLGVRAGRGSRRQWSLLSAGLLTLAVTDSVYVLLTVEGVTGSTGTVLAGGWVTAWLLMALSTYAPVVPRARETTRHFTVTQELLPYVPVLAAVLSAAVLPPLYRFDTFFMVTGVVLVTALVFQQIVVALEKVVLANDLEGLVSARTSELADLVRRNKLILDSTGDGIFGVDVDGRITFANPAACRMLGYEPNELIGRNSHDLLHEPEGTASGHGPESCPVAVALLSGVAQRNPDDDFQRRDGSLLAVAKLASPIVEDERVTGAVVSFRDITERREVDRLKDEFTSVVSHELRTPLTSIRGSLGLLASGALGAVPEKGQRMLDIAVSNTDRLVRLINDILDIERIESGKIAMERQRTAVSKLAAQARDAMEAMAAGAGVTVTVSAVEADLWADPDRMMQTLTNLLSNAIKFSDRDGVVELVARHHGGEVLFSVADQGRGIPADRLEAIFERFQQVDSSDAREKGGTGLGLPICRSIVEQHGGRIWVESTPGQGSTFFFTVPAYSAEPSPPAADAPAVLVCDDDASVRELVSVLLERRGYRAIAAASGEEALHLAAQEQPAAILLDLLMPGLNGWETAARLKEQPDTERIPVVICSVLTPEEATEPAPVGVAGWVDKPLDEQSLLQALATALAPPLQISRVLVIEDDPDLAGVLTTMFAQHGLETFHASTGSEALRLAQRVLPDLLVLDLMLPDTDGFTVVDWLRRHERLHHVPLVVYTAQDLDESQREQLRLGETRFFTKGRISPADFEQRVMGLVAYMTTEKEASLVR</sequence>
<dbReference type="Gene3D" id="3.30.565.10">
    <property type="entry name" value="Histidine kinase-like ATPase, C-terminal domain"/>
    <property type="match status" value="1"/>
</dbReference>
<dbReference type="PROSITE" id="PS50113">
    <property type="entry name" value="PAC"/>
    <property type="match status" value="1"/>
</dbReference>
<dbReference type="InterPro" id="IPR011006">
    <property type="entry name" value="CheY-like_superfamily"/>
</dbReference>
<organism evidence="16 17">
    <name type="scientific">Blastococcus saxobsidens (strain DD2)</name>
    <dbReference type="NCBI Taxonomy" id="1146883"/>
    <lineage>
        <taxon>Bacteria</taxon>
        <taxon>Bacillati</taxon>
        <taxon>Actinomycetota</taxon>
        <taxon>Actinomycetes</taxon>
        <taxon>Geodermatophilales</taxon>
        <taxon>Geodermatophilaceae</taxon>
        <taxon>Blastococcus</taxon>
    </lineage>
</organism>
<dbReference type="PROSITE" id="PS50109">
    <property type="entry name" value="HIS_KIN"/>
    <property type="match status" value="1"/>
</dbReference>
<dbReference type="PANTHER" id="PTHR43547">
    <property type="entry name" value="TWO-COMPONENT HISTIDINE KINASE"/>
    <property type="match status" value="1"/>
</dbReference>
<evidence type="ECO:0000256" key="11">
    <source>
        <dbReference type="SAM" id="Phobius"/>
    </source>
</evidence>
<evidence type="ECO:0000256" key="10">
    <source>
        <dbReference type="PROSITE-ProRule" id="PRU00169"/>
    </source>
</evidence>
<dbReference type="InterPro" id="IPR000700">
    <property type="entry name" value="PAS-assoc_C"/>
</dbReference>
<dbReference type="InterPro" id="IPR035965">
    <property type="entry name" value="PAS-like_dom_sf"/>
</dbReference>
<reference evidence="16 17" key="1">
    <citation type="journal article" date="2012" name="J. Bacteriol.">
        <title>Genome Sequence of Blastococcus saxobsidens DD2, a Stone-Inhabiting Bacterium.</title>
        <authorList>
            <person name="Chouaia B."/>
            <person name="Crotti E."/>
            <person name="Brusetti L."/>
            <person name="Daffonchio D."/>
            <person name="Essoussi I."/>
            <person name="Nouioui I."/>
            <person name="Sbissi I."/>
            <person name="Ghodhbane-Gtari F."/>
            <person name="Gtari M."/>
            <person name="Vacherie B."/>
            <person name="Barbe V."/>
            <person name="Medigue C."/>
            <person name="Gury J."/>
            <person name="Pujic P."/>
            <person name="Normand P."/>
        </authorList>
    </citation>
    <scope>NUCLEOTIDE SEQUENCE [LARGE SCALE GENOMIC DNA]</scope>
    <source>
        <strain evidence="16 17">DD2</strain>
    </source>
</reference>
<comment type="catalytic activity">
    <reaction evidence="1">
        <text>ATP + protein L-histidine = ADP + protein N-phospho-L-histidine.</text>
        <dbReference type="EC" id="2.7.13.3"/>
    </reaction>
</comment>
<feature type="transmembrane region" description="Helical" evidence="11">
    <location>
        <begin position="23"/>
        <end position="43"/>
    </location>
</feature>
<dbReference type="PRINTS" id="PR00344">
    <property type="entry name" value="BCTRLSENSOR"/>
</dbReference>
<evidence type="ECO:0000259" key="13">
    <source>
        <dbReference type="PROSITE" id="PS50110"/>
    </source>
</evidence>
<name>H6RP40_BLASD</name>
<feature type="transmembrane region" description="Helical" evidence="11">
    <location>
        <begin position="213"/>
        <end position="233"/>
    </location>
</feature>
<evidence type="ECO:0000256" key="1">
    <source>
        <dbReference type="ARBA" id="ARBA00000085"/>
    </source>
</evidence>
<evidence type="ECO:0000259" key="12">
    <source>
        <dbReference type="PROSITE" id="PS50109"/>
    </source>
</evidence>
<dbReference type="InterPro" id="IPR036890">
    <property type="entry name" value="HATPase_C_sf"/>
</dbReference>
<keyword evidence="9 11" id="KW-0472">Membrane</keyword>
<evidence type="ECO:0000256" key="3">
    <source>
        <dbReference type="ARBA" id="ARBA00004236"/>
    </source>
</evidence>
<dbReference type="FunFam" id="1.10.287.130:FF:000001">
    <property type="entry name" value="Two-component sensor histidine kinase"/>
    <property type="match status" value="1"/>
</dbReference>
<keyword evidence="8" id="KW-0902">Two-component regulatory system</keyword>
<dbReference type="InterPro" id="IPR036097">
    <property type="entry name" value="HisK_dim/P_sf"/>
</dbReference>